<dbReference type="InterPro" id="IPR036188">
    <property type="entry name" value="FAD/NAD-bd_sf"/>
</dbReference>
<dbReference type="GO" id="GO:0050660">
    <property type="term" value="F:flavin adenine dinucleotide binding"/>
    <property type="evidence" value="ECO:0007669"/>
    <property type="project" value="TreeGrafter"/>
</dbReference>
<dbReference type="Proteomes" id="UP000019151">
    <property type="component" value="Chromosome"/>
</dbReference>
<evidence type="ECO:0000256" key="1">
    <source>
        <dbReference type="ARBA" id="ARBA00023002"/>
    </source>
</evidence>
<organism evidence="2 3">
    <name type="scientific">Gemmatirosa kalamazoonensis</name>
    <dbReference type="NCBI Taxonomy" id="861299"/>
    <lineage>
        <taxon>Bacteria</taxon>
        <taxon>Pseudomonadati</taxon>
        <taxon>Gemmatimonadota</taxon>
        <taxon>Gemmatimonadia</taxon>
        <taxon>Gemmatimonadales</taxon>
        <taxon>Gemmatimonadaceae</taxon>
        <taxon>Gemmatirosa</taxon>
    </lineage>
</organism>
<dbReference type="Gene3D" id="3.50.50.60">
    <property type="entry name" value="FAD/NAD(P)-binding domain"/>
    <property type="match status" value="1"/>
</dbReference>
<dbReference type="PRINTS" id="PR00368">
    <property type="entry name" value="FADPNR"/>
</dbReference>
<dbReference type="OrthoDB" id="9773233at2"/>
<gene>
    <name evidence="2" type="ORF">J421_0680</name>
</gene>
<dbReference type="SUPFAM" id="SSF51905">
    <property type="entry name" value="FAD/NAD(P)-binding domain"/>
    <property type="match status" value="2"/>
</dbReference>
<dbReference type="STRING" id="861299.J421_0680"/>
<dbReference type="KEGG" id="gba:J421_0680"/>
<evidence type="ECO:0000313" key="2">
    <source>
        <dbReference type="EMBL" id="AHG88217.1"/>
    </source>
</evidence>
<dbReference type="AlphaFoldDB" id="W0RCS2"/>
<dbReference type="EMBL" id="CP007128">
    <property type="protein sequence ID" value="AHG88217.1"/>
    <property type="molecule type" value="Genomic_DNA"/>
</dbReference>
<dbReference type="InterPro" id="IPR050982">
    <property type="entry name" value="Auxin_biosynth/cation_transpt"/>
</dbReference>
<evidence type="ECO:0000313" key="3">
    <source>
        <dbReference type="Proteomes" id="UP000019151"/>
    </source>
</evidence>
<dbReference type="PANTHER" id="PTHR43539:SF78">
    <property type="entry name" value="FLAVIN-CONTAINING MONOOXYGENASE"/>
    <property type="match status" value="1"/>
</dbReference>
<keyword evidence="3" id="KW-1185">Reference proteome</keyword>
<dbReference type="Pfam" id="PF13738">
    <property type="entry name" value="Pyr_redox_3"/>
    <property type="match status" value="1"/>
</dbReference>
<dbReference type="PANTHER" id="PTHR43539">
    <property type="entry name" value="FLAVIN-BINDING MONOOXYGENASE-LIKE PROTEIN (AFU_ORTHOLOGUE AFUA_4G09220)"/>
    <property type="match status" value="1"/>
</dbReference>
<accession>W0RCS2</accession>
<proteinExistence type="predicted"/>
<dbReference type="PRINTS" id="PR00469">
    <property type="entry name" value="PNDRDTASEII"/>
</dbReference>
<dbReference type="InParanoid" id="W0RCS2"/>
<dbReference type="eggNOG" id="COG2072">
    <property type="taxonomic scope" value="Bacteria"/>
</dbReference>
<dbReference type="HOGENOM" id="CLU_006909_1_0_0"/>
<dbReference type="GO" id="GO:0004497">
    <property type="term" value="F:monooxygenase activity"/>
    <property type="evidence" value="ECO:0007669"/>
    <property type="project" value="TreeGrafter"/>
</dbReference>
<name>W0RCS2_9BACT</name>
<keyword evidence="1" id="KW-0560">Oxidoreductase</keyword>
<reference evidence="2 3" key="1">
    <citation type="journal article" date="2014" name="Genome Announc.">
        <title>Genome Sequence and Methylome of Soil Bacterium Gemmatirosa kalamazoonensis KBS708T, a Member of the Rarely Cultivated Gemmatimonadetes Phylum.</title>
        <authorList>
            <person name="Debruyn J.M."/>
            <person name="Radosevich M."/>
            <person name="Wommack K.E."/>
            <person name="Polson S.W."/>
            <person name="Hauser L.J."/>
            <person name="Fawaz M.N."/>
            <person name="Korlach J."/>
            <person name="Tsai Y.C."/>
        </authorList>
    </citation>
    <scope>NUCLEOTIDE SEQUENCE [LARGE SCALE GENOMIC DNA]</scope>
    <source>
        <strain evidence="2 3">KBS708</strain>
    </source>
</reference>
<dbReference type="FunCoup" id="W0RCS2">
    <property type="interactions" value="44"/>
</dbReference>
<sequence>MQDIPGVQGIQASQRVQTVIIGAGQAGLSVGHHLARRGREFVILDAGARVGDAWRNRWDSLRLFTPAKYTSLDGLPFPLPPNVFPTKDEMADYLEGYAAHFRLPVRTGARVDRVERDGATYRVWTGGQCIEAAHVVVATASYQRPRVPAFAAELDASLMQLHSSDYRNPSQLADGGVLVVGAGNSGAEIALEAARAGHPTWLAGRHPGHVPWRIDGRLALTLLSPLLLRVFFHRVLTERTPMGRRMRASTHGRGTPLVRTKPRDLDAVGVQRVPRVAGARDGRPVLGDGRALDVRTVVWSTGFEPSFAWLHLPVFDEDGEPVHARGVAVGEPGLYFVGMHFQYAVSSSMVHGVGRDAAYVADVIASRAGETRYVAPPLAEAMSA</sequence>
<protein>
    <submittedName>
        <fullName evidence="2">FAD-dependent pyridine nucleotide-disulfide oxidoreductase</fullName>
    </submittedName>
</protein>
<dbReference type="RefSeq" id="WP_104022199.1">
    <property type="nucleotide sequence ID" value="NZ_CP007128.1"/>
</dbReference>
<dbReference type="PATRIC" id="fig|861299.3.peg.692"/>